<reference evidence="3" key="2">
    <citation type="submission" date="2020-09" db="EMBL/GenBank/DDBJ databases">
        <authorList>
            <person name="Sun Q."/>
            <person name="Ohkuma M."/>
        </authorList>
    </citation>
    <scope>NUCLEOTIDE SEQUENCE</scope>
    <source>
        <strain evidence="3">JCM 4386</strain>
    </source>
</reference>
<dbReference type="EMBL" id="BMTL01000001">
    <property type="protein sequence ID" value="GGR65995.1"/>
    <property type="molecule type" value="Genomic_DNA"/>
</dbReference>
<feature type="transmembrane region" description="Helical" evidence="1">
    <location>
        <begin position="55"/>
        <end position="75"/>
    </location>
</feature>
<comment type="caution">
    <text evidence="3">The sequence shown here is derived from an EMBL/GenBank/DDBJ whole genome shotgun (WGS) entry which is preliminary data.</text>
</comment>
<reference evidence="3" key="1">
    <citation type="journal article" date="2014" name="Int. J. Syst. Evol. Microbiol.">
        <title>Complete genome sequence of Corynebacterium casei LMG S-19264T (=DSM 44701T), isolated from a smear-ripened cheese.</title>
        <authorList>
            <consortium name="US DOE Joint Genome Institute (JGI-PGF)"/>
            <person name="Walter F."/>
            <person name="Albersmeier A."/>
            <person name="Kalinowski J."/>
            <person name="Ruckert C."/>
        </authorList>
    </citation>
    <scope>NUCLEOTIDE SEQUENCE</scope>
    <source>
        <strain evidence="3">JCM 4386</strain>
    </source>
</reference>
<sequence>MKSFLRAGVGGLVLLVSLAVAAYSFYQLARAGNCASGGVYVSQRECPAGTARWAFALPISLIAGILGVFLLGAGLRGGAPEPPAPDDVTAGPRPARRYAVPAEQAAGMIRLLSLHQAAADEPPAPAGDPLARLERLRALLASGALTPAEFEQAKARILGGL</sequence>
<keyword evidence="1" id="KW-0812">Transmembrane</keyword>
<evidence type="ECO:0000256" key="1">
    <source>
        <dbReference type="SAM" id="Phobius"/>
    </source>
</evidence>
<proteinExistence type="predicted"/>
<accession>A0A918FQ29</accession>
<organism evidence="3 4">
    <name type="scientific">Streptomyces humidus</name>
    <dbReference type="NCBI Taxonomy" id="52259"/>
    <lineage>
        <taxon>Bacteria</taxon>
        <taxon>Bacillati</taxon>
        <taxon>Actinomycetota</taxon>
        <taxon>Actinomycetes</taxon>
        <taxon>Kitasatosporales</taxon>
        <taxon>Streptomycetaceae</taxon>
        <taxon>Streptomyces</taxon>
    </lineage>
</organism>
<dbReference type="RefSeq" id="WP_190147153.1">
    <property type="nucleotide sequence ID" value="NZ_BMTL01000001.1"/>
</dbReference>
<dbReference type="AlphaFoldDB" id="A0A918FQ29"/>
<name>A0A918FQ29_9ACTN</name>
<protein>
    <recommendedName>
        <fullName evidence="2">SHOCT domain-containing protein</fullName>
    </recommendedName>
</protein>
<keyword evidence="1" id="KW-1133">Transmembrane helix</keyword>
<dbReference type="Pfam" id="PF09851">
    <property type="entry name" value="SHOCT"/>
    <property type="match status" value="1"/>
</dbReference>
<feature type="domain" description="SHOCT" evidence="2">
    <location>
        <begin position="131"/>
        <end position="158"/>
    </location>
</feature>
<evidence type="ECO:0000313" key="4">
    <source>
        <dbReference type="Proteomes" id="UP000606194"/>
    </source>
</evidence>
<keyword evidence="1" id="KW-0472">Membrane</keyword>
<evidence type="ECO:0000259" key="2">
    <source>
        <dbReference type="Pfam" id="PF09851"/>
    </source>
</evidence>
<keyword evidence="4" id="KW-1185">Reference proteome</keyword>
<gene>
    <name evidence="3" type="ORF">GCM10010269_00700</name>
</gene>
<dbReference type="Proteomes" id="UP000606194">
    <property type="component" value="Unassembled WGS sequence"/>
</dbReference>
<dbReference type="InterPro" id="IPR018649">
    <property type="entry name" value="SHOCT"/>
</dbReference>
<evidence type="ECO:0000313" key="3">
    <source>
        <dbReference type="EMBL" id="GGR65995.1"/>
    </source>
</evidence>